<feature type="compositionally biased region" description="Basic and acidic residues" evidence="22">
    <location>
        <begin position="1419"/>
        <end position="1435"/>
    </location>
</feature>
<dbReference type="Pfam" id="PF25313">
    <property type="entry name" value="BRWD_AD"/>
    <property type="match status" value="1"/>
</dbReference>
<evidence type="ECO:0000256" key="3">
    <source>
        <dbReference type="ARBA" id="ARBA00022490"/>
    </source>
</evidence>
<keyword evidence="11" id="KW-0010">Activator</keyword>
<dbReference type="PROSITE" id="PS00678">
    <property type="entry name" value="WD_REPEATS_1"/>
    <property type="match status" value="1"/>
</dbReference>
<evidence type="ECO:0000256" key="14">
    <source>
        <dbReference type="ARBA" id="ARBA00023242"/>
    </source>
</evidence>
<evidence type="ECO:0000256" key="18">
    <source>
        <dbReference type="ARBA" id="ARBA00073816"/>
    </source>
</evidence>
<dbReference type="InterPro" id="IPR057451">
    <property type="entry name" value="BRWD/PHIP_AD"/>
</dbReference>
<evidence type="ECO:0000256" key="16">
    <source>
        <dbReference type="ARBA" id="ARBA00053491"/>
    </source>
</evidence>
<evidence type="ECO:0000256" key="1">
    <source>
        <dbReference type="ARBA" id="ARBA00004123"/>
    </source>
</evidence>
<evidence type="ECO:0000313" key="24">
    <source>
        <dbReference type="Ensembl" id="ENSCPGP00000018814.1"/>
    </source>
</evidence>
<evidence type="ECO:0000256" key="4">
    <source>
        <dbReference type="ARBA" id="ARBA00022553"/>
    </source>
</evidence>
<evidence type="ECO:0000256" key="20">
    <source>
        <dbReference type="PROSITE-ProRule" id="PRU00035"/>
    </source>
</evidence>
<dbReference type="InterPro" id="IPR019775">
    <property type="entry name" value="WD40_repeat_CS"/>
</dbReference>
<feature type="compositionally biased region" description="Basic and acidic residues" evidence="22">
    <location>
        <begin position="811"/>
        <end position="821"/>
    </location>
</feature>
<dbReference type="CDD" id="cd00200">
    <property type="entry name" value="WD40"/>
    <property type="match status" value="1"/>
</dbReference>
<comment type="function">
    <text evidence="16">May be a transcriptional activator. May be involved in chromatin remodeling. Plays a role in the regulation of cell morphology and cytoskeletal organization. Required in the control of cell shape.</text>
</comment>
<evidence type="ECO:0000256" key="21">
    <source>
        <dbReference type="PROSITE-ProRule" id="PRU00221"/>
    </source>
</evidence>
<keyword evidence="15" id="KW-0966">Cell projection</keyword>
<sequence length="1602" mass="181908">SGEPSRLEWLPPRWLSTGADAEGSLVAVNAHIPPDYLLRICERLGPLLDKEIPQSVLGVQTLLGVGRQSLLRAAKDFRHTLWKGSAFAALHRGRPPELPVNYGKPPNVVNIISARQLTGCGRFSHLFPTSTYQHMKMHKRILGHLSSVYCIAFDRSGRRIFTGSDDCLVKIWATDDGRLLSTLRGHSAEISDMAVNYENTLLAAGSCDKVVRVWCLRTCAPVAVLQGHSASITSIQFSPARKGTTRYLTSTGADGTICFWQWHANTMKFKDRPVKFAERSRPGVQISCSSFSSGGMFIATGSTDHVIRIYYLGSESPEKMAELESHTSKSSSDFNDFFSLFHSLRFVSGSRDGTARIWHYQQQDWKSVVLDMATKMTGNPLASGEDKVTKLKVTMVAWDRYDATVITAVNNFLLKVWNSSTGQLLHSLSGHDDEVFVLEAHPFDQRIVLSAGHDGNIFVWDIDKGTKIRNYFNMIEGQGHGAVFDCKFSPDGQHFACTDSHGHLLLFGFGCNKYYEKIPDQMFFHTDYRPLIRDANNYVLDEQTQQAPHLMPPPFLVDVDGNPHPTRFQRLVPGRENCKDEQLIPQLGYVANVIGQQTNDQDESILDGMIRELQREQDLRLINEGETLPNPPLNRSHSVNGGLDVASPPNVGLRRSGQIEGVRQMHHNAPRSQMATERDLMAWSRRVVVNELPPGISKVQEECRAAKGEIEINLYTVEKKRKPSHTLQRVSSFTRRENLVVKLKEQVEYLDLSLHCVKTEVLFSFLQLFIIYSDSSSEYSDWTADAGINLQPPKRQTRQAARKICSSSEDENMKGTKGLEPKRRKLKQPRKKKPSGLLSMEGEPSEEWLAPQWILDTIPRRSPFVPQMGDEIIYFRQGHEAYVRAVRKAKIYSINMQKQPWNKMELREQEFVKTVGIKYEVGPPTLCCLKLAFLDPITGKMTGESFSIKYHDMPDVIDFLVLHQFYNEAKERNWQIGDRFRSIIDDAWWFGTVESQQPFQAEYPDSSFQCYCVHWDNNERERMSPWDMEPIPEGTAYPEEVGAGVPVTPDELTALLYKPQEGEWGAHSRDEECERVIRGIEQLLSLDISNPFAVPVDLSAYPMYCTVVAYPTDLTTIRRRLENRFYRRISALMWEVRYIEHNARTFNEPDSPIVKAAKIVTDVLLRFIGDQSCTDILEIYNKVKAEDLSSTDEEEEVRPLNAPGTSSGKRRVSKYFCSFLQPTKASPDAWKDQCKQLLNLIYEREDSEPFRQPVDLFSYPDYRDIVDTPMDFSTVKETLEAGNYTSPLEFYKDIRLIFCNSKAYTPNKKSRIYSMTLRLSALFENHMKNIISEYKSAMQCQKRKRPRYRKRLRSSSSSPSTSRASSVPQRQMRQIPLFVSCLAQRELKEKSGLSSSESGESGSSSSSESRSGSDSDSESTSRTDQDYIDGDHDYSKVVQSKKPKRKIKRKITGGKRNWQGRGTGRRGRWGRWGRWSRGGRGGRGGRGCGRGRGGGRGGRRGRGGRGASRGATRAKRARITDDEFENLFGGQFGENVFGGRFSRPPRIKTRNEGRRTVLYNDDSDNDNFVHTEDPLNLGTSRSGRVRKMTEKARVSHLMGWNY</sequence>
<comment type="subunit">
    <text evidence="17">Interacts with SMARCA4.</text>
</comment>
<keyword evidence="8" id="KW-0805">Transcription regulation</keyword>
<dbReference type="SUPFAM" id="SSF50978">
    <property type="entry name" value="WD40 repeat-like"/>
    <property type="match status" value="1"/>
</dbReference>
<keyword evidence="12" id="KW-0804">Transcription</keyword>
<dbReference type="PROSITE" id="PS00633">
    <property type="entry name" value="BROMODOMAIN_1"/>
    <property type="match status" value="1"/>
</dbReference>
<feature type="compositionally biased region" description="Low complexity" evidence="22">
    <location>
        <begin position="1354"/>
        <end position="1368"/>
    </location>
</feature>
<evidence type="ECO:0000256" key="15">
    <source>
        <dbReference type="ARBA" id="ARBA00023273"/>
    </source>
</evidence>
<feature type="region of interest" description="Disordered" evidence="22">
    <location>
        <begin position="1389"/>
        <end position="1515"/>
    </location>
</feature>
<dbReference type="GO" id="GO:0008360">
    <property type="term" value="P:regulation of cell shape"/>
    <property type="evidence" value="ECO:0007669"/>
    <property type="project" value="TreeGrafter"/>
</dbReference>
<dbReference type="PANTHER" id="PTHR16266">
    <property type="entry name" value="WD REPEAT DOMAIN 9"/>
    <property type="match status" value="1"/>
</dbReference>
<dbReference type="InterPro" id="IPR052060">
    <property type="entry name" value="Bromo_WD_repeat"/>
</dbReference>
<feature type="compositionally biased region" description="Basic residues" evidence="22">
    <location>
        <begin position="1439"/>
        <end position="1453"/>
    </location>
</feature>
<dbReference type="Pfam" id="PF00439">
    <property type="entry name" value="Bromodomain"/>
    <property type="match status" value="2"/>
</dbReference>
<dbReference type="PROSITE" id="PS50082">
    <property type="entry name" value="WD_REPEATS_2"/>
    <property type="match status" value="4"/>
</dbReference>
<evidence type="ECO:0000313" key="25">
    <source>
        <dbReference type="Proteomes" id="UP000694419"/>
    </source>
</evidence>
<evidence type="ECO:0000256" key="2">
    <source>
        <dbReference type="ARBA" id="ARBA00004611"/>
    </source>
</evidence>
<dbReference type="PROSITE" id="PS50014">
    <property type="entry name" value="BROMODOMAIN_2"/>
    <property type="match status" value="2"/>
</dbReference>
<evidence type="ECO:0000256" key="9">
    <source>
        <dbReference type="ARBA" id="ARBA00023069"/>
    </source>
</evidence>
<dbReference type="InterPro" id="IPR018359">
    <property type="entry name" value="Bromodomain_CS"/>
</dbReference>
<dbReference type="InterPro" id="IPR001680">
    <property type="entry name" value="WD40_rpt"/>
</dbReference>
<dbReference type="SUPFAM" id="SSF47370">
    <property type="entry name" value="Bromodomain"/>
    <property type="match status" value="2"/>
</dbReference>
<evidence type="ECO:0000256" key="19">
    <source>
        <dbReference type="ARBA" id="ARBA00080864"/>
    </source>
</evidence>
<feature type="region of interest" description="Disordered" evidence="22">
    <location>
        <begin position="1335"/>
        <end position="1370"/>
    </location>
</feature>
<evidence type="ECO:0000256" key="22">
    <source>
        <dbReference type="SAM" id="MobiDB-lite"/>
    </source>
</evidence>
<dbReference type="FunFam" id="1.20.920.10:FF:000017">
    <property type="entry name" value="Bromodomain and WD repeat domain containing 1"/>
    <property type="match status" value="1"/>
</dbReference>
<dbReference type="GO" id="GO:0007010">
    <property type="term" value="P:cytoskeleton organization"/>
    <property type="evidence" value="ECO:0007669"/>
    <property type="project" value="TreeGrafter"/>
</dbReference>
<dbReference type="SMART" id="SM00320">
    <property type="entry name" value="WD40"/>
    <property type="match status" value="8"/>
</dbReference>
<name>A0A8C3K8W3_9CHAR</name>
<evidence type="ECO:0000256" key="8">
    <source>
        <dbReference type="ARBA" id="ARBA00023015"/>
    </source>
</evidence>
<accession>A0A8C3K8W3</accession>
<keyword evidence="9" id="KW-0969">Cilium</keyword>
<feature type="compositionally biased region" description="Gly residues" evidence="22">
    <location>
        <begin position="1476"/>
        <end position="1496"/>
    </location>
</feature>
<dbReference type="SMART" id="SM00297">
    <property type="entry name" value="BROMO"/>
    <property type="match status" value="2"/>
</dbReference>
<dbReference type="FunFam" id="2.130.10.10:FF:000071">
    <property type="entry name" value="Bromodomain and WD repeat domain containing 1"/>
    <property type="match status" value="1"/>
</dbReference>
<dbReference type="PROSITE" id="PS50294">
    <property type="entry name" value="WD_REPEATS_REGION"/>
    <property type="match status" value="4"/>
</dbReference>
<feature type="region of interest" description="Disordered" evidence="22">
    <location>
        <begin position="802"/>
        <end position="843"/>
    </location>
</feature>
<dbReference type="Proteomes" id="UP000694419">
    <property type="component" value="Unplaced"/>
</dbReference>
<evidence type="ECO:0000256" key="7">
    <source>
        <dbReference type="ARBA" id="ARBA00022846"/>
    </source>
</evidence>
<keyword evidence="4" id="KW-0597">Phosphoprotein</keyword>
<dbReference type="InterPro" id="IPR036427">
    <property type="entry name" value="Bromodomain-like_sf"/>
</dbReference>
<organism evidence="24 25">
    <name type="scientific">Calidris pygmaea</name>
    <name type="common">Spoon-billed sandpiper</name>
    <dbReference type="NCBI Taxonomy" id="425635"/>
    <lineage>
        <taxon>Eukaryota</taxon>
        <taxon>Metazoa</taxon>
        <taxon>Chordata</taxon>
        <taxon>Craniata</taxon>
        <taxon>Vertebrata</taxon>
        <taxon>Euteleostomi</taxon>
        <taxon>Archelosauria</taxon>
        <taxon>Archosauria</taxon>
        <taxon>Dinosauria</taxon>
        <taxon>Saurischia</taxon>
        <taxon>Theropoda</taxon>
        <taxon>Coelurosauria</taxon>
        <taxon>Aves</taxon>
        <taxon>Neognathae</taxon>
        <taxon>Neoaves</taxon>
        <taxon>Charadriiformes</taxon>
        <taxon>Scolopacidae</taxon>
        <taxon>Calidris</taxon>
    </lineage>
</organism>
<comment type="subcellular location">
    <subcellularLocation>
        <location evidence="2">Cytoplasm</location>
        <location evidence="2">Cytoskeleton</location>
        <location evidence="2">Flagellum axoneme</location>
    </subcellularLocation>
    <subcellularLocation>
        <location evidence="1">Nucleus</location>
    </subcellularLocation>
</comment>
<feature type="repeat" description="WD" evidence="21">
    <location>
        <begin position="183"/>
        <end position="224"/>
    </location>
</feature>
<feature type="repeat" description="WD" evidence="21">
    <location>
        <begin position="225"/>
        <end position="261"/>
    </location>
</feature>
<reference evidence="24" key="1">
    <citation type="submission" date="2025-08" db="UniProtKB">
        <authorList>
            <consortium name="Ensembl"/>
        </authorList>
    </citation>
    <scope>IDENTIFICATION</scope>
</reference>
<feature type="compositionally biased region" description="Low complexity" evidence="22">
    <location>
        <begin position="1392"/>
        <end position="1418"/>
    </location>
</feature>
<dbReference type="Ensembl" id="ENSCPGT00000020575.1">
    <property type="protein sequence ID" value="ENSCPGP00000018814.1"/>
    <property type="gene ID" value="ENSCPGG00000010507.1"/>
</dbReference>
<keyword evidence="5 21" id="KW-0853">WD repeat</keyword>
<dbReference type="Gene3D" id="1.20.920.10">
    <property type="entry name" value="Bromodomain-like"/>
    <property type="match status" value="2"/>
</dbReference>
<feature type="domain" description="Bromo" evidence="23">
    <location>
        <begin position="1242"/>
        <end position="1312"/>
    </location>
</feature>
<keyword evidence="10 20" id="KW-0103">Bromodomain</keyword>
<feature type="repeat" description="WD" evidence="21">
    <location>
        <begin position="141"/>
        <end position="182"/>
    </location>
</feature>
<evidence type="ECO:0000256" key="17">
    <source>
        <dbReference type="ARBA" id="ARBA00062769"/>
    </source>
</evidence>
<keyword evidence="3" id="KW-0963">Cytoplasm</keyword>
<feature type="repeat" description="WD" evidence="21">
    <location>
        <begin position="428"/>
        <end position="470"/>
    </location>
</feature>
<reference evidence="24" key="2">
    <citation type="submission" date="2025-09" db="UniProtKB">
        <authorList>
            <consortium name="Ensembl"/>
        </authorList>
    </citation>
    <scope>IDENTIFICATION</scope>
</reference>
<evidence type="ECO:0000256" key="12">
    <source>
        <dbReference type="ARBA" id="ARBA00023163"/>
    </source>
</evidence>
<keyword evidence="25" id="KW-1185">Reference proteome</keyword>
<protein>
    <recommendedName>
        <fullName evidence="18">Bromodomain and WD repeat-containing protein 1</fullName>
    </recommendedName>
    <alternativeName>
        <fullName evidence="19">WD repeat-containing protein 9</fullName>
    </alternativeName>
</protein>
<keyword evidence="14" id="KW-0539">Nucleus</keyword>
<feature type="compositionally biased region" description="Basic residues" evidence="22">
    <location>
        <begin position="1341"/>
        <end position="1353"/>
    </location>
</feature>
<keyword evidence="7" id="KW-0282">Flagellum</keyword>
<dbReference type="PANTHER" id="PTHR16266:SF25">
    <property type="entry name" value="BROMODOMAIN AND WD REPEAT-CONTAINING PROTEIN 3"/>
    <property type="match status" value="1"/>
</dbReference>
<evidence type="ECO:0000256" key="6">
    <source>
        <dbReference type="ARBA" id="ARBA00022737"/>
    </source>
</evidence>
<dbReference type="InterPro" id="IPR015943">
    <property type="entry name" value="WD40/YVTN_repeat-like_dom_sf"/>
</dbReference>
<dbReference type="PRINTS" id="PR00503">
    <property type="entry name" value="BROMODOMAIN"/>
</dbReference>
<dbReference type="Pfam" id="PF00400">
    <property type="entry name" value="WD40"/>
    <property type="match status" value="7"/>
</dbReference>
<dbReference type="InterPro" id="IPR036322">
    <property type="entry name" value="WD40_repeat_dom_sf"/>
</dbReference>
<dbReference type="FunFam" id="1.20.920.10:FF:000008">
    <property type="entry name" value="Bromodomain and WD repeat domain containing 3"/>
    <property type="match status" value="1"/>
</dbReference>
<evidence type="ECO:0000256" key="11">
    <source>
        <dbReference type="ARBA" id="ARBA00023159"/>
    </source>
</evidence>
<dbReference type="Gene3D" id="2.130.10.10">
    <property type="entry name" value="YVTN repeat-like/Quinoprotein amine dehydrogenase"/>
    <property type="match status" value="2"/>
</dbReference>
<dbReference type="GO" id="GO:0005654">
    <property type="term" value="C:nucleoplasm"/>
    <property type="evidence" value="ECO:0007669"/>
    <property type="project" value="UniProtKB-ARBA"/>
</dbReference>
<evidence type="ECO:0000259" key="23">
    <source>
        <dbReference type="PROSITE" id="PS50014"/>
    </source>
</evidence>
<dbReference type="FunFam" id="2.130.10.10:FF:000023">
    <property type="entry name" value="Bromodomain and WD repeat domain containing 1"/>
    <property type="match status" value="1"/>
</dbReference>
<feature type="compositionally biased region" description="Basic residues" evidence="22">
    <location>
        <begin position="822"/>
        <end position="834"/>
    </location>
</feature>
<dbReference type="GO" id="GO:0006357">
    <property type="term" value="P:regulation of transcription by RNA polymerase II"/>
    <property type="evidence" value="ECO:0007669"/>
    <property type="project" value="TreeGrafter"/>
</dbReference>
<keyword evidence="13" id="KW-0206">Cytoskeleton</keyword>
<keyword evidence="6" id="KW-0677">Repeat</keyword>
<evidence type="ECO:0000256" key="13">
    <source>
        <dbReference type="ARBA" id="ARBA00023212"/>
    </source>
</evidence>
<dbReference type="InterPro" id="IPR001487">
    <property type="entry name" value="Bromodomain"/>
</dbReference>
<evidence type="ECO:0000256" key="5">
    <source>
        <dbReference type="ARBA" id="ARBA00022574"/>
    </source>
</evidence>
<feature type="domain" description="Bromo" evidence="23">
    <location>
        <begin position="1084"/>
        <end position="1154"/>
    </location>
</feature>
<evidence type="ECO:0000256" key="10">
    <source>
        <dbReference type="ARBA" id="ARBA00023117"/>
    </source>
</evidence>
<dbReference type="CDD" id="cd05529">
    <property type="entry name" value="Bromo_WDR9_I_like"/>
    <property type="match status" value="1"/>
</dbReference>
<proteinExistence type="predicted"/>